<dbReference type="GO" id="GO:0008703">
    <property type="term" value="F:5-amino-6-(5-phosphoribosylamino)uracil reductase activity"/>
    <property type="evidence" value="ECO:0007669"/>
    <property type="project" value="InterPro"/>
</dbReference>
<evidence type="ECO:0000313" key="3">
    <source>
        <dbReference type="Proteomes" id="UP000254978"/>
    </source>
</evidence>
<name>A0A378TNM9_9MYCO</name>
<evidence type="ECO:0000313" key="2">
    <source>
        <dbReference type="EMBL" id="STZ62174.1"/>
    </source>
</evidence>
<accession>A0A378TNM9</accession>
<dbReference type="Proteomes" id="UP000254978">
    <property type="component" value="Unassembled WGS sequence"/>
</dbReference>
<gene>
    <name evidence="2" type="ORF">NCTC10821_05739</name>
</gene>
<reference evidence="2 3" key="1">
    <citation type="submission" date="2018-06" db="EMBL/GenBank/DDBJ databases">
        <authorList>
            <consortium name="Pathogen Informatics"/>
            <person name="Doyle S."/>
        </authorList>
    </citation>
    <scope>NUCLEOTIDE SEQUENCE [LARGE SCALE GENOMIC DNA]</scope>
    <source>
        <strain evidence="2 3">NCTC10821</strain>
    </source>
</reference>
<feature type="domain" description="Bacterial bifunctional deaminase-reductase C-terminal" evidence="1">
    <location>
        <begin position="17"/>
        <end position="202"/>
    </location>
</feature>
<dbReference type="InterPro" id="IPR050765">
    <property type="entry name" value="Riboflavin_Biosynth_HTPR"/>
</dbReference>
<protein>
    <submittedName>
        <fullName evidence="2">Dihydrofolate reductase</fullName>
    </submittedName>
</protein>
<keyword evidence="3" id="KW-1185">Reference proteome</keyword>
<evidence type="ECO:0000259" key="1">
    <source>
        <dbReference type="Pfam" id="PF01872"/>
    </source>
</evidence>
<dbReference type="Pfam" id="PF01872">
    <property type="entry name" value="RibD_C"/>
    <property type="match status" value="1"/>
</dbReference>
<proteinExistence type="predicted"/>
<dbReference type="GO" id="GO:0009231">
    <property type="term" value="P:riboflavin biosynthetic process"/>
    <property type="evidence" value="ECO:0007669"/>
    <property type="project" value="InterPro"/>
</dbReference>
<dbReference type="InterPro" id="IPR024072">
    <property type="entry name" value="DHFR-like_dom_sf"/>
</dbReference>
<dbReference type="PANTHER" id="PTHR38011:SF12">
    <property type="entry name" value="BIFUNCTIONAL DEAMINASE-REDUCTASE DOMAIN PROTEIN"/>
    <property type="match status" value="1"/>
</dbReference>
<dbReference type="AlphaFoldDB" id="A0A378TNM9"/>
<organism evidence="2 3">
    <name type="scientific">Mycolicibacterium tokaiense</name>
    <dbReference type="NCBI Taxonomy" id="39695"/>
    <lineage>
        <taxon>Bacteria</taxon>
        <taxon>Bacillati</taxon>
        <taxon>Actinomycetota</taxon>
        <taxon>Actinomycetes</taxon>
        <taxon>Mycobacteriales</taxon>
        <taxon>Mycobacteriaceae</taxon>
        <taxon>Mycolicibacterium</taxon>
    </lineage>
</organism>
<dbReference type="InterPro" id="IPR002734">
    <property type="entry name" value="RibDG_C"/>
</dbReference>
<dbReference type="EMBL" id="UGQT01000001">
    <property type="protein sequence ID" value="STZ62174.1"/>
    <property type="molecule type" value="Genomic_DNA"/>
</dbReference>
<dbReference type="SUPFAM" id="SSF53597">
    <property type="entry name" value="Dihydrofolate reductase-like"/>
    <property type="match status" value="1"/>
</dbReference>
<dbReference type="PANTHER" id="PTHR38011">
    <property type="entry name" value="DIHYDROFOLATE REDUCTASE FAMILY PROTEIN (AFU_ORTHOLOGUE AFUA_8G06820)"/>
    <property type="match status" value="1"/>
</dbReference>
<sequence length="215" mass="23090">MIFPTPASLRGMSRTNLSMSISADGYVAGPAQSRDHPLGIGGETLHGWHIGPGAEHPVNRQVVADMMDGMKATIMGRNMFGPIRGDWDDSDWQGWWGEEPPYHCPVFVLTHYPREPIEMAGGTTFHFVTDGIEAAYEQAVAVAGGGPISIAGGASCARQALAAGIVDEIDLQLNPRILGAGERLFDGFSFGAPQLELVRVLEAPGVAHLRYRVVR</sequence>
<dbReference type="Gene3D" id="3.40.430.10">
    <property type="entry name" value="Dihydrofolate Reductase, subunit A"/>
    <property type="match status" value="1"/>
</dbReference>